<evidence type="ECO:0000256" key="1">
    <source>
        <dbReference type="ARBA" id="ARBA00001917"/>
    </source>
</evidence>
<dbReference type="InterPro" id="IPR013785">
    <property type="entry name" value="Aldolase_TIM"/>
</dbReference>
<dbReference type="CDD" id="cd02809">
    <property type="entry name" value="alpha_hydroxyacid_oxid_FMN"/>
    <property type="match status" value="1"/>
</dbReference>
<dbReference type="EMBL" id="CP104874">
    <property type="protein sequence ID" value="WWF06120.1"/>
    <property type="molecule type" value="Genomic_DNA"/>
</dbReference>
<proteinExistence type="inferred from homology"/>
<keyword evidence="2" id="KW-0285">Flavoprotein</keyword>
<dbReference type="NCBIfam" id="TIGR03966">
    <property type="entry name" value="actino_HemFlav"/>
    <property type="match status" value="1"/>
</dbReference>
<evidence type="ECO:0000313" key="8">
    <source>
        <dbReference type="Proteomes" id="UP001381003"/>
    </source>
</evidence>
<accession>A0ABZ2FHD7</accession>
<dbReference type="SUPFAM" id="SSF51395">
    <property type="entry name" value="FMN-linked oxidoreductases"/>
    <property type="match status" value="1"/>
</dbReference>
<evidence type="ECO:0000256" key="4">
    <source>
        <dbReference type="ARBA" id="ARBA00023002"/>
    </source>
</evidence>
<evidence type="ECO:0000256" key="5">
    <source>
        <dbReference type="ARBA" id="ARBA00024042"/>
    </source>
</evidence>
<feature type="domain" description="FMN hydroxy acid dehydrogenase" evidence="6">
    <location>
        <begin position="12"/>
        <end position="403"/>
    </location>
</feature>
<evidence type="ECO:0000256" key="3">
    <source>
        <dbReference type="ARBA" id="ARBA00022643"/>
    </source>
</evidence>
<dbReference type="PIRSF" id="PIRSF000138">
    <property type="entry name" value="Al-hdrx_acd_dh"/>
    <property type="match status" value="1"/>
</dbReference>
<dbReference type="Pfam" id="PF01070">
    <property type="entry name" value="FMN_dh"/>
    <property type="match status" value="1"/>
</dbReference>
<keyword evidence="3" id="KW-0288">FMN</keyword>
<keyword evidence="4 7" id="KW-0560">Oxidoreductase</keyword>
<comment type="cofactor">
    <cofactor evidence="1">
        <name>FMN</name>
        <dbReference type="ChEBI" id="CHEBI:58210"/>
    </cofactor>
</comment>
<sequence>MPGPAWLDNPWKQNPWFESVAVAQERARRRLPKPVYDALLAGSERGQTVADNEAAFRELGVAPHVVGQQAERTLATSVMGQAVSLPVIISPTGVQAVHPDGEVAVARAAAARGTAMGLSNFASKSVEEVVAANPATLFQMYWTGDRDVVVQRMQRAHAAGAQGLIATLDWSFSMGRDWGSPEIPDKVDLRTMVRMAPAVATKPRWLASFARSGAIPDLTVPNLAPTLADGTRGEAPTFFGAYSEWMTTAPATWQDVAWMGQTWREISGTPFMLKGICRVDDALRAVDVGVDAISVSNHGGNNLDGTPATIRVLNPIAEAVGDQVEVLLDGGVRRGSDVVKALALGARAVLIGRASLWGLGANGQAGVENVLDIFRSGIDSSLMGLGLSSIDELRPEHLLIPDGFHRALGMPAERADVSCPG</sequence>
<evidence type="ECO:0000256" key="2">
    <source>
        <dbReference type="ARBA" id="ARBA00022630"/>
    </source>
</evidence>
<dbReference type="InterPro" id="IPR023989">
    <property type="entry name" value="MftD"/>
</dbReference>
<evidence type="ECO:0000259" key="6">
    <source>
        <dbReference type="PROSITE" id="PS51349"/>
    </source>
</evidence>
<dbReference type="PROSITE" id="PS51349">
    <property type="entry name" value="FMN_HYDROXY_ACID_DH_2"/>
    <property type="match status" value="1"/>
</dbReference>
<dbReference type="InterPro" id="IPR037396">
    <property type="entry name" value="FMN_HAD"/>
</dbReference>
<dbReference type="GO" id="GO:0016491">
    <property type="term" value="F:oxidoreductase activity"/>
    <property type="evidence" value="ECO:0007669"/>
    <property type="project" value="UniProtKB-KW"/>
</dbReference>
<dbReference type="EC" id="1.4.3.26" evidence="7"/>
<reference evidence="7 8" key="1">
    <citation type="submission" date="2022-09" db="EMBL/GenBank/DDBJ databases">
        <title>Complete genome sequence of Janibacter terrae strain COS04-44, PCL-degrading bacteria isolated from oil spilled coast.</title>
        <authorList>
            <person name="Park H."/>
            <person name="Kim J.Y."/>
            <person name="An S.H."/>
            <person name="Lee C.M."/>
            <person name="Weon H.-Y."/>
        </authorList>
    </citation>
    <scope>NUCLEOTIDE SEQUENCE [LARGE SCALE GENOMIC DNA]</scope>
    <source>
        <strain evidence="7 8">COS04-44</strain>
    </source>
</reference>
<gene>
    <name evidence="7" type="primary">mftD</name>
    <name evidence="7" type="ORF">N5P18_04415</name>
</gene>
<keyword evidence="8" id="KW-1185">Reference proteome</keyword>
<evidence type="ECO:0000313" key="7">
    <source>
        <dbReference type="EMBL" id="WWF06120.1"/>
    </source>
</evidence>
<dbReference type="RefSeq" id="WP_338538810.1">
    <property type="nucleotide sequence ID" value="NZ_CP104874.1"/>
</dbReference>
<dbReference type="Proteomes" id="UP001381003">
    <property type="component" value="Chromosome"/>
</dbReference>
<dbReference type="PANTHER" id="PTHR10578:SF107">
    <property type="entry name" value="2-HYDROXYACID OXIDASE 1"/>
    <property type="match status" value="1"/>
</dbReference>
<name>A0ABZ2FHD7_9MICO</name>
<dbReference type="InterPro" id="IPR012133">
    <property type="entry name" value="Alpha-hydoxy_acid_DH_FMN"/>
</dbReference>
<dbReference type="InterPro" id="IPR000262">
    <property type="entry name" value="FMN-dep_DH"/>
</dbReference>
<protein>
    <submittedName>
        <fullName evidence="7">Mycofactocin biosynthesis FMN-dependent deaminase MftD</fullName>
        <ecNumber evidence="7">1.4.3.26</ecNumber>
    </submittedName>
</protein>
<organism evidence="7 8">
    <name type="scientific">Janibacter terrae</name>
    <dbReference type="NCBI Taxonomy" id="103817"/>
    <lineage>
        <taxon>Bacteria</taxon>
        <taxon>Bacillati</taxon>
        <taxon>Actinomycetota</taxon>
        <taxon>Actinomycetes</taxon>
        <taxon>Micrococcales</taxon>
        <taxon>Intrasporangiaceae</taxon>
        <taxon>Janibacter</taxon>
    </lineage>
</organism>
<comment type="similarity">
    <text evidence="5">Belongs to the FMN-dependent alpha-hydroxy acid dehydrogenase family.</text>
</comment>
<dbReference type="Gene3D" id="3.20.20.70">
    <property type="entry name" value="Aldolase class I"/>
    <property type="match status" value="1"/>
</dbReference>
<dbReference type="PANTHER" id="PTHR10578">
    <property type="entry name" value="S -2-HYDROXY-ACID OXIDASE-RELATED"/>
    <property type="match status" value="1"/>
</dbReference>